<evidence type="ECO:0000313" key="2">
    <source>
        <dbReference type="Proteomes" id="UP000832097"/>
    </source>
</evidence>
<dbReference type="EMBL" id="CP094528">
    <property type="protein sequence ID" value="UOE42645.1"/>
    <property type="molecule type" value="Genomic_DNA"/>
</dbReference>
<sequence length="125" mass="12914">MAASAELDAFLDSVASFTPEQFATVLSEARRIGAKARSAARKAAKLSAADFSALDHRVRALLEPLHEALSAAGPGAVSSAVSDTLSAAHGIVRRTRLSSEEYLALVGPFIVAGAIAPEADQPIDE</sequence>
<dbReference type="Proteomes" id="UP000832097">
    <property type="component" value="Chromosome"/>
</dbReference>
<protein>
    <submittedName>
        <fullName evidence="1">Uncharacterized protein</fullName>
    </submittedName>
</protein>
<accession>A0ABY4BU24</accession>
<evidence type="ECO:0000313" key="1">
    <source>
        <dbReference type="EMBL" id="UOE42645.1"/>
    </source>
</evidence>
<gene>
    <name evidence="1" type="ORF">MTO99_10605</name>
</gene>
<organism evidence="1 2">
    <name type="scientific">Agromyces larvae</name>
    <dbReference type="NCBI Taxonomy" id="2929802"/>
    <lineage>
        <taxon>Bacteria</taxon>
        <taxon>Bacillati</taxon>
        <taxon>Actinomycetota</taxon>
        <taxon>Actinomycetes</taxon>
        <taxon>Micrococcales</taxon>
        <taxon>Microbacteriaceae</taxon>
        <taxon>Agromyces</taxon>
    </lineage>
</organism>
<name>A0ABY4BU24_9MICO</name>
<keyword evidence="2" id="KW-1185">Reference proteome</keyword>
<proteinExistence type="predicted"/>
<dbReference type="RefSeq" id="WP_243553578.1">
    <property type="nucleotide sequence ID" value="NZ_CP094528.1"/>
</dbReference>
<reference evidence="1 2" key="1">
    <citation type="submission" date="2022-03" db="EMBL/GenBank/DDBJ databases">
        <title>Mucilaginibacter sp. isolated from the gut of Protaetia brevitarsis seulensis larvae.</title>
        <authorList>
            <person name="Won M."/>
            <person name="Kim S.-J."/>
            <person name="Kwon S.-W."/>
        </authorList>
    </citation>
    <scope>NUCLEOTIDE SEQUENCE [LARGE SCALE GENOMIC DNA]</scope>
    <source>
        <strain evidence="1 2">CFWR-12</strain>
    </source>
</reference>